<dbReference type="InterPro" id="IPR035940">
    <property type="entry name" value="CAP_sf"/>
</dbReference>
<evidence type="ECO:0000259" key="3">
    <source>
        <dbReference type="Pfam" id="PF00188"/>
    </source>
</evidence>
<dbReference type="OrthoDB" id="2325057at2"/>
<dbReference type="STRING" id="1423788.FC78_GL001948"/>
<sequence length="432" mass="46628">MFSKTKRAAILVAASALLATSLGGNIVYADTTSADASNNTSVTSTTATNSDTTTTDTGTSVSTATNNNSDTNNQVVNPATKTPSNDTTNATNNDTTTASTATAKTQSTYNSIDIVAVKTAMLNELNRLRAQNGLSTLSPVTALNNYAQSRTDGFTSTGVDNHAGWNSANMYPYYLDAEENIAQMPYSMLGTSDPTTIAQKITHEFYSEMYDPEPNYGHRKNMLNPYINYVGIGVSVGSDGMVYFSQEMGNDQAAHSKYNASDIYSYYLTNENDYSNVSKYDIADAGRTNADYANRDNYAVADIRGGVTTKNKMTPIYDRNGNKRVDLALGPDTSWASDIIAIIDGNFFYHVCTNGFVAADDALPWAKFLSGTTVTATTTAKVYNDSGAYDGYTVASGSSWIVDRRATNPTTNVKMYRIGTNAWIQQNQLSLN</sequence>
<proteinExistence type="predicted"/>
<feature type="chain" id="PRO_5006406748" description="SCP domain-containing protein" evidence="2">
    <location>
        <begin position="30"/>
        <end position="432"/>
    </location>
</feature>
<organism evidence="4 5">
    <name type="scientific">Companilactobacillus bobalius DSM 19674</name>
    <dbReference type="NCBI Taxonomy" id="1423788"/>
    <lineage>
        <taxon>Bacteria</taxon>
        <taxon>Bacillati</taxon>
        <taxon>Bacillota</taxon>
        <taxon>Bacilli</taxon>
        <taxon>Lactobacillales</taxon>
        <taxon>Lactobacillaceae</taxon>
        <taxon>Companilactobacillus</taxon>
        <taxon>Companilactobacillus bobalius</taxon>
    </lineage>
</organism>
<dbReference type="Gene3D" id="3.40.33.10">
    <property type="entry name" value="CAP"/>
    <property type="match status" value="1"/>
</dbReference>
<reference evidence="4 5" key="1">
    <citation type="journal article" date="2015" name="Genome Announc.">
        <title>Expanding the biotechnology potential of lactobacilli through comparative genomics of 213 strains and associated genera.</title>
        <authorList>
            <person name="Sun Z."/>
            <person name="Harris H.M."/>
            <person name="McCann A."/>
            <person name="Guo C."/>
            <person name="Argimon S."/>
            <person name="Zhang W."/>
            <person name="Yang X."/>
            <person name="Jeffery I.B."/>
            <person name="Cooney J.C."/>
            <person name="Kagawa T.F."/>
            <person name="Liu W."/>
            <person name="Song Y."/>
            <person name="Salvetti E."/>
            <person name="Wrobel A."/>
            <person name="Rasinkangas P."/>
            <person name="Parkhill J."/>
            <person name="Rea M.C."/>
            <person name="O'Sullivan O."/>
            <person name="Ritari J."/>
            <person name="Douillard F.P."/>
            <person name="Paul Ross R."/>
            <person name="Yang R."/>
            <person name="Briner A.E."/>
            <person name="Felis G.E."/>
            <person name="de Vos W.M."/>
            <person name="Barrangou R."/>
            <person name="Klaenhammer T.R."/>
            <person name="Caufield P.W."/>
            <person name="Cui Y."/>
            <person name="Zhang H."/>
            <person name="O'Toole P.W."/>
        </authorList>
    </citation>
    <scope>NUCLEOTIDE SEQUENCE [LARGE SCALE GENOMIC DNA]</scope>
    <source>
        <strain evidence="4 5">DSM 19674</strain>
    </source>
</reference>
<dbReference type="SUPFAM" id="SSF55797">
    <property type="entry name" value="PR-1-like"/>
    <property type="match status" value="1"/>
</dbReference>
<feature type="compositionally biased region" description="Low complexity" evidence="1">
    <location>
        <begin position="35"/>
        <end position="77"/>
    </location>
</feature>
<feature type="domain" description="SCP" evidence="3">
    <location>
        <begin position="122"/>
        <end position="246"/>
    </location>
</feature>
<feature type="region of interest" description="Disordered" evidence="1">
    <location>
        <begin position="35"/>
        <end position="101"/>
    </location>
</feature>
<comment type="caution">
    <text evidence="4">The sequence shown here is derived from an EMBL/GenBank/DDBJ whole genome shotgun (WGS) entry which is preliminary data.</text>
</comment>
<dbReference type="PATRIC" id="fig|1423788.3.peg.2013"/>
<evidence type="ECO:0000313" key="4">
    <source>
        <dbReference type="EMBL" id="KRK83139.1"/>
    </source>
</evidence>
<dbReference type="RefSeq" id="WP_056952505.1">
    <property type="nucleotide sequence ID" value="NZ_AZDY01000037.1"/>
</dbReference>
<feature type="signal peptide" evidence="2">
    <location>
        <begin position="1"/>
        <end position="29"/>
    </location>
</feature>
<dbReference type="InterPro" id="IPR014044">
    <property type="entry name" value="CAP_dom"/>
</dbReference>
<keyword evidence="5" id="KW-1185">Reference proteome</keyword>
<accession>A0A0R1KNG6</accession>
<dbReference type="Proteomes" id="UP000051515">
    <property type="component" value="Unassembled WGS sequence"/>
</dbReference>
<dbReference type="AlphaFoldDB" id="A0A0R1KNG6"/>
<dbReference type="EMBL" id="AZDY01000037">
    <property type="protein sequence ID" value="KRK83139.1"/>
    <property type="molecule type" value="Genomic_DNA"/>
</dbReference>
<name>A0A0R1KNG6_9LACO</name>
<dbReference type="Pfam" id="PF00188">
    <property type="entry name" value="CAP"/>
    <property type="match status" value="1"/>
</dbReference>
<protein>
    <recommendedName>
        <fullName evidence="3">SCP domain-containing protein</fullName>
    </recommendedName>
</protein>
<dbReference type="CDD" id="cd05379">
    <property type="entry name" value="CAP_bacterial"/>
    <property type="match status" value="1"/>
</dbReference>
<feature type="compositionally biased region" description="Low complexity" evidence="1">
    <location>
        <begin position="84"/>
        <end position="101"/>
    </location>
</feature>
<gene>
    <name evidence="4" type="ORF">FC78_GL001948</name>
</gene>
<evidence type="ECO:0000313" key="5">
    <source>
        <dbReference type="Proteomes" id="UP000051515"/>
    </source>
</evidence>
<evidence type="ECO:0000256" key="1">
    <source>
        <dbReference type="SAM" id="MobiDB-lite"/>
    </source>
</evidence>
<evidence type="ECO:0000256" key="2">
    <source>
        <dbReference type="SAM" id="SignalP"/>
    </source>
</evidence>
<keyword evidence="2" id="KW-0732">Signal</keyword>